<dbReference type="EMBL" id="CAXIEN010000007">
    <property type="protein sequence ID" value="CAL1262975.1"/>
    <property type="molecule type" value="Genomic_DNA"/>
</dbReference>
<name>A0AAV1YX62_9ARAC</name>
<evidence type="ECO:0008006" key="4">
    <source>
        <dbReference type="Google" id="ProtNLM"/>
    </source>
</evidence>
<evidence type="ECO:0000256" key="1">
    <source>
        <dbReference type="ARBA" id="ARBA00010790"/>
    </source>
</evidence>
<dbReference type="PANTHER" id="PTHR11552">
    <property type="entry name" value="GLUCOSE-METHANOL-CHOLINE GMC OXIDOREDUCTASE"/>
    <property type="match status" value="1"/>
</dbReference>
<gene>
    <name evidence="2" type="ORF">LARSCL_LOCUS1300</name>
</gene>
<evidence type="ECO:0000313" key="3">
    <source>
        <dbReference type="Proteomes" id="UP001497382"/>
    </source>
</evidence>
<dbReference type="PANTHER" id="PTHR11552:SF147">
    <property type="entry name" value="CHOLINE DEHYDROGENASE, MITOCHONDRIAL"/>
    <property type="match status" value="1"/>
</dbReference>
<organism evidence="2 3">
    <name type="scientific">Larinioides sclopetarius</name>
    <dbReference type="NCBI Taxonomy" id="280406"/>
    <lineage>
        <taxon>Eukaryota</taxon>
        <taxon>Metazoa</taxon>
        <taxon>Ecdysozoa</taxon>
        <taxon>Arthropoda</taxon>
        <taxon>Chelicerata</taxon>
        <taxon>Arachnida</taxon>
        <taxon>Araneae</taxon>
        <taxon>Araneomorphae</taxon>
        <taxon>Entelegynae</taxon>
        <taxon>Araneoidea</taxon>
        <taxon>Araneidae</taxon>
        <taxon>Larinioides</taxon>
    </lineage>
</organism>
<reference evidence="2 3" key="1">
    <citation type="submission" date="2024-04" db="EMBL/GenBank/DDBJ databases">
        <authorList>
            <person name="Rising A."/>
            <person name="Reimegard J."/>
            <person name="Sonavane S."/>
            <person name="Akerstrom W."/>
            <person name="Nylinder S."/>
            <person name="Hedman E."/>
            <person name="Kallberg Y."/>
        </authorList>
    </citation>
    <scope>NUCLEOTIDE SEQUENCE [LARGE SCALE GENOMIC DNA]</scope>
</reference>
<dbReference type="Gene3D" id="3.50.50.60">
    <property type="entry name" value="FAD/NAD(P)-binding domain"/>
    <property type="match status" value="1"/>
</dbReference>
<sequence length="80" mass="8375">MEINIAAEKAYNTPISNSPLLPLLLISLATQKNAPKQATSFKDEYDYIVVGAGSAGSVMASRLSEVPCVSILLLEAGHAA</sequence>
<dbReference type="GO" id="GO:0050660">
    <property type="term" value="F:flavin adenine dinucleotide binding"/>
    <property type="evidence" value="ECO:0007669"/>
    <property type="project" value="InterPro"/>
</dbReference>
<evidence type="ECO:0000313" key="2">
    <source>
        <dbReference type="EMBL" id="CAL1262975.1"/>
    </source>
</evidence>
<comment type="similarity">
    <text evidence="1">Belongs to the GMC oxidoreductase family.</text>
</comment>
<dbReference type="Proteomes" id="UP001497382">
    <property type="component" value="Unassembled WGS sequence"/>
</dbReference>
<feature type="non-terminal residue" evidence="2">
    <location>
        <position position="80"/>
    </location>
</feature>
<keyword evidence="3" id="KW-1185">Reference proteome</keyword>
<dbReference type="SUPFAM" id="SSF51905">
    <property type="entry name" value="FAD/NAD(P)-binding domain"/>
    <property type="match status" value="1"/>
</dbReference>
<dbReference type="InterPro" id="IPR036188">
    <property type="entry name" value="FAD/NAD-bd_sf"/>
</dbReference>
<accession>A0AAV1YX62</accession>
<proteinExistence type="inferred from homology"/>
<dbReference type="AlphaFoldDB" id="A0AAV1YX62"/>
<comment type="caution">
    <text evidence="2">The sequence shown here is derived from an EMBL/GenBank/DDBJ whole genome shotgun (WGS) entry which is preliminary data.</text>
</comment>
<protein>
    <recommendedName>
        <fullName evidence="4">Glucose-methanol-choline oxidoreductase N-terminal domain-containing protein</fullName>
    </recommendedName>
</protein>
<dbReference type="GO" id="GO:0016491">
    <property type="term" value="F:oxidoreductase activity"/>
    <property type="evidence" value="ECO:0007669"/>
    <property type="project" value="TreeGrafter"/>
</dbReference>
<dbReference type="InterPro" id="IPR012132">
    <property type="entry name" value="GMC_OxRdtase"/>
</dbReference>